<evidence type="ECO:0000256" key="7">
    <source>
        <dbReference type="ARBA" id="ARBA00022927"/>
    </source>
</evidence>
<evidence type="ECO:0000256" key="11">
    <source>
        <dbReference type="SAM" id="Phobius"/>
    </source>
</evidence>
<organism evidence="12">
    <name type="scientific">Sulfurovum sp. enrichment culture clone C5</name>
    <dbReference type="NCBI Taxonomy" id="497650"/>
    <lineage>
        <taxon>Bacteria</taxon>
        <taxon>Pseudomonadati</taxon>
        <taxon>Campylobacterota</taxon>
        <taxon>Epsilonproteobacteria</taxon>
        <taxon>Campylobacterales</taxon>
        <taxon>Sulfurovaceae</taxon>
        <taxon>Sulfurovum</taxon>
        <taxon>environmental samples</taxon>
    </lineage>
</organism>
<dbReference type="Pfam" id="PF02699">
    <property type="entry name" value="YajC"/>
    <property type="match status" value="1"/>
</dbReference>
<evidence type="ECO:0000256" key="2">
    <source>
        <dbReference type="ARBA" id="ARBA00006742"/>
    </source>
</evidence>
<dbReference type="InterPro" id="IPR003849">
    <property type="entry name" value="Preprotein_translocase_YajC"/>
</dbReference>
<dbReference type="PANTHER" id="PTHR33909">
    <property type="entry name" value="SEC TRANSLOCON ACCESSORY COMPLEX SUBUNIT YAJC"/>
    <property type="match status" value="1"/>
</dbReference>
<reference evidence="12" key="1">
    <citation type="submission" date="2015-11" db="EMBL/GenBank/DDBJ databases">
        <authorList>
            <person name="Zhang Y."/>
            <person name="Guo Z."/>
        </authorList>
    </citation>
    <scope>NUCLEOTIDE SEQUENCE</scope>
    <source>
        <strain evidence="12">BN30871</strain>
    </source>
</reference>
<evidence type="ECO:0000313" key="12">
    <source>
        <dbReference type="EMBL" id="CUV65254.1"/>
    </source>
</evidence>
<keyword evidence="10 11" id="KW-0472">Membrane</keyword>
<dbReference type="GO" id="GO:0015031">
    <property type="term" value="P:protein transport"/>
    <property type="evidence" value="ECO:0007669"/>
    <property type="project" value="UniProtKB-KW"/>
</dbReference>
<dbReference type="GO" id="GO:0005886">
    <property type="term" value="C:plasma membrane"/>
    <property type="evidence" value="ECO:0007669"/>
    <property type="project" value="UniProtKB-SubCell"/>
</dbReference>
<keyword evidence="6 11" id="KW-0812">Transmembrane</keyword>
<dbReference type="EMBL" id="FAXN01000022">
    <property type="protein sequence ID" value="CUV65254.1"/>
    <property type="molecule type" value="Genomic_DNA"/>
</dbReference>
<gene>
    <name evidence="12" type="primary">yajC</name>
    <name evidence="12" type="ORF">BN3087_230007</name>
</gene>
<keyword evidence="8 11" id="KW-1133">Transmembrane helix</keyword>
<keyword evidence="5" id="KW-1003">Cell membrane</keyword>
<dbReference type="NCBIfam" id="TIGR00739">
    <property type="entry name" value="yajC"/>
    <property type="match status" value="1"/>
</dbReference>
<name>A0A0S4XNB0_9BACT</name>
<keyword evidence="4" id="KW-0813">Transport</keyword>
<dbReference type="PANTHER" id="PTHR33909:SF1">
    <property type="entry name" value="SEC TRANSLOCON ACCESSORY COMPLEX SUBUNIT YAJC"/>
    <property type="match status" value="1"/>
</dbReference>
<dbReference type="SMART" id="SM01323">
    <property type="entry name" value="YajC"/>
    <property type="match status" value="1"/>
</dbReference>
<feature type="transmembrane region" description="Helical" evidence="11">
    <location>
        <begin position="6"/>
        <end position="27"/>
    </location>
</feature>
<dbReference type="PRINTS" id="PR01853">
    <property type="entry name" value="YAJCTRNLCASE"/>
</dbReference>
<dbReference type="AlphaFoldDB" id="A0A0S4XNB0"/>
<evidence type="ECO:0000256" key="4">
    <source>
        <dbReference type="ARBA" id="ARBA00022448"/>
    </source>
</evidence>
<evidence type="ECO:0000256" key="10">
    <source>
        <dbReference type="ARBA" id="ARBA00023136"/>
    </source>
</evidence>
<evidence type="ECO:0000256" key="5">
    <source>
        <dbReference type="ARBA" id="ARBA00022475"/>
    </source>
</evidence>
<proteinExistence type="inferred from homology"/>
<evidence type="ECO:0000256" key="8">
    <source>
        <dbReference type="ARBA" id="ARBA00022989"/>
    </source>
</evidence>
<keyword evidence="9" id="KW-0811">Translocation</keyword>
<evidence type="ECO:0000256" key="3">
    <source>
        <dbReference type="ARBA" id="ARBA00014962"/>
    </source>
</evidence>
<evidence type="ECO:0000256" key="6">
    <source>
        <dbReference type="ARBA" id="ARBA00022692"/>
    </source>
</evidence>
<comment type="subcellular location">
    <subcellularLocation>
        <location evidence="1">Cell membrane</location>
        <topology evidence="1">Single-pass membrane protein</topology>
    </subcellularLocation>
</comment>
<evidence type="ECO:0000256" key="9">
    <source>
        <dbReference type="ARBA" id="ARBA00023010"/>
    </source>
</evidence>
<comment type="similarity">
    <text evidence="2">Belongs to the YajC family.</text>
</comment>
<sequence>MNGAGQGSTLLSFLPLVALFAIFYFLIIRPQQKQQQKHKDMVNALAKGDKIITNGGLYAEVVKVDDNFIKIKLNENNIVKLDKAFVSKKVDSVNETI</sequence>
<keyword evidence="7" id="KW-0653">Protein transport</keyword>
<protein>
    <recommendedName>
        <fullName evidence="3">Sec translocon accessory complex subunit YajC</fullName>
    </recommendedName>
</protein>
<accession>A0A0S4XNB0</accession>
<evidence type="ECO:0000256" key="1">
    <source>
        <dbReference type="ARBA" id="ARBA00004162"/>
    </source>
</evidence>